<accession>A0A6C0DDQ4</accession>
<sequence length="160" mass="17526">MFPIQKMNDVEKYVEISHGKEDMSAGEGLIEMEHKEDHDAIMSLISGDAMTGAELILHDSSLPIPVKITKLLGIIMTLLESVQLNGAKISGTVKKAVSLQLLTRLIHFVASDSKDFDDLIHLSQIMGPDILETLIEVSKGVNLTAVEKHKETCCFGLLSK</sequence>
<reference evidence="1" key="1">
    <citation type="journal article" date="2020" name="Nature">
        <title>Giant virus diversity and host interactions through global metagenomics.</title>
        <authorList>
            <person name="Schulz F."/>
            <person name="Roux S."/>
            <person name="Paez-Espino D."/>
            <person name="Jungbluth S."/>
            <person name="Walsh D.A."/>
            <person name="Denef V.J."/>
            <person name="McMahon K.D."/>
            <person name="Konstantinidis K.T."/>
            <person name="Eloe-Fadrosh E.A."/>
            <person name="Kyrpides N.C."/>
            <person name="Woyke T."/>
        </authorList>
    </citation>
    <scope>NUCLEOTIDE SEQUENCE</scope>
    <source>
        <strain evidence="1">GVMAG-M-3300023174-141</strain>
    </source>
</reference>
<dbReference type="AlphaFoldDB" id="A0A6C0DDQ4"/>
<dbReference type="EMBL" id="MN739586">
    <property type="protein sequence ID" value="QHT14531.1"/>
    <property type="molecule type" value="Genomic_DNA"/>
</dbReference>
<organism evidence="1">
    <name type="scientific">viral metagenome</name>
    <dbReference type="NCBI Taxonomy" id="1070528"/>
    <lineage>
        <taxon>unclassified sequences</taxon>
        <taxon>metagenomes</taxon>
        <taxon>organismal metagenomes</taxon>
    </lineage>
</organism>
<proteinExistence type="predicted"/>
<protein>
    <submittedName>
        <fullName evidence="1">Uncharacterized protein</fullName>
    </submittedName>
</protein>
<evidence type="ECO:0000313" key="1">
    <source>
        <dbReference type="EMBL" id="QHT14531.1"/>
    </source>
</evidence>
<name>A0A6C0DDQ4_9ZZZZ</name>